<accession>A0A5J6SGB6</accession>
<name>A0A5J6SGB6_POTMO</name>
<keyword evidence="5" id="KW-1133">Transmembrane helix</keyword>
<keyword evidence="4" id="KW-0443">Lipid metabolism</keyword>
<evidence type="ECO:0000256" key="3">
    <source>
        <dbReference type="ARBA" id="ARBA00022801"/>
    </source>
</evidence>
<evidence type="ECO:0000256" key="1">
    <source>
        <dbReference type="ARBA" id="ARBA00007824"/>
    </source>
</evidence>
<dbReference type="GO" id="GO:0070292">
    <property type="term" value="P:N-acylphosphatidylethanolamine metabolic process"/>
    <property type="evidence" value="ECO:0007669"/>
    <property type="project" value="TreeGrafter"/>
</dbReference>
<evidence type="ECO:0000256" key="4">
    <source>
        <dbReference type="ARBA" id="ARBA00023098"/>
    </source>
</evidence>
<dbReference type="InterPro" id="IPR051496">
    <property type="entry name" value="H-rev107_PLA/AT"/>
</dbReference>
<reference evidence="7" key="1">
    <citation type="submission" date="2019-02" db="EMBL/GenBank/DDBJ databases">
        <authorList>
            <person name="Vechtova P."/>
            <person name="Dzyuba B."/>
            <person name="Dzyuba V."/>
            <person name="Silveira A.N."/>
            <person name="Silveira R.V."/>
            <person name="Fussy Z."/>
            <person name="Grubhoffer L."/>
            <person name="Rodina M."/>
            <person name="Sterba J."/>
        </authorList>
    </citation>
    <scope>NUCLEOTIDE SEQUENCE</scope>
</reference>
<dbReference type="PANTHER" id="PTHR13943">
    <property type="entry name" value="HRAS-LIKE SUPPRESSOR - RELATED"/>
    <property type="match status" value="1"/>
</dbReference>
<keyword evidence="2" id="KW-0808">Transferase</keyword>
<sequence length="224" mass="26108">MERSRQAMFRAETRRQDFQHPQNMDLQGMFYPQPQPGDLIEICEAFFKHWAIYIKDGYIIHLTPDGISSGISFAFSSSTKTAVIKKEPLTDVVRMNNWSINNRSDKELTPLPIRQIKKMANAMVGRRVYYSVTQANCEHFVHLLRYGKKKPDKAAIDPDIFKVAAPKVYDEVKGEYINTMEVEYQRALERTQERKQERTSSPIMKFIVAVLVILMYIPKKIFSH</sequence>
<dbReference type="Pfam" id="PF04970">
    <property type="entry name" value="LRAT"/>
    <property type="match status" value="1"/>
</dbReference>
<evidence type="ECO:0000256" key="2">
    <source>
        <dbReference type="ARBA" id="ARBA00022679"/>
    </source>
</evidence>
<gene>
    <name evidence="7" type="primary">RARRES</name>
</gene>
<dbReference type="GO" id="GO:0005737">
    <property type="term" value="C:cytoplasm"/>
    <property type="evidence" value="ECO:0007669"/>
    <property type="project" value="TreeGrafter"/>
</dbReference>
<keyword evidence="5" id="KW-0812">Transmembrane</keyword>
<keyword evidence="3" id="KW-0378">Hydrolase</keyword>
<evidence type="ECO:0000313" key="7">
    <source>
        <dbReference type="EMBL" id="QFF91374.1"/>
    </source>
</evidence>
<comment type="similarity">
    <text evidence="1">Belongs to the H-rev107 family.</text>
</comment>
<evidence type="ECO:0000256" key="5">
    <source>
        <dbReference type="SAM" id="Phobius"/>
    </source>
</evidence>
<dbReference type="AlphaFoldDB" id="A0A5J6SGB6"/>
<keyword evidence="7" id="KW-0675">Receptor</keyword>
<proteinExistence type="evidence at transcript level"/>
<feature type="domain" description="LRAT" evidence="6">
    <location>
        <begin position="39"/>
        <end position="153"/>
    </location>
</feature>
<feature type="transmembrane region" description="Helical" evidence="5">
    <location>
        <begin position="202"/>
        <end position="218"/>
    </location>
</feature>
<protein>
    <submittedName>
        <fullName evidence="7">Retinoic acid receptor responder protein 3 2 isoform 4</fullName>
    </submittedName>
</protein>
<dbReference type="GO" id="GO:0004623">
    <property type="term" value="F:phospholipase A2 activity"/>
    <property type="evidence" value="ECO:0007669"/>
    <property type="project" value="TreeGrafter"/>
</dbReference>
<dbReference type="GO" id="GO:0016410">
    <property type="term" value="F:N-acyltransferase activity"/>
    <property type="evidence" value="ECO:0007669"/>
    <property type="project" value="TreeGrafter"/>
</dbReference>
<dbReference type="EMBL" id="MK545327">
    <property type="protein sequence ID" value="QFF91374.1"/>
    <property type="molecule type" value="mRNA"/>
</dbReference>
<dbReference type="Gene3D" id="3.90.1720.10">
    <property type="entry name" value="endopeptidase domain like (from Nostoc punctiforme)"/>
    <property type="match status" value="1"/>
</dbReference>
<dbReference type="InterPro" id="IPR007053">
    <property type="entry name" value="LRAT_dom"/>
</dbReference>
<dbReference type="GO" id="GO:0008970">
    <property type="term" value="F:phospholipase A1 activity"/>
    <property type="evidence" value="ECO:0007669"/>
    <property type="project" value="TreeGrafter"/>
</dbReference>
<evidence type="ECO:0000259" key="6">
    <source>
        <dbReference type="PROSITE" id="PS51934"/>
    </source>
</evidence>
<dbReference type="PANTHER" id="PTHR13943:SF31">
    <property type="entry name" value="PHOSPHOLIPASE A AND ACYLTRANSFERASE 3"/>
    <property type="match status" value="1"/>
</dbReference>
<organism evidence="7">
    <name type="scientific">Potamotrygon motoro</name>
    <name type="common">Ocellate river stingray</name>
    <name type="synonym">Taeniura motoro</name>
    <dbReference type="NCBI Taxonomy" id="86373"/>
    <lineage>
        <taxon>Eukaryota</taxon>
        <taxon>Metazoa</taxon>
        <taxon>Chordata</taxon>
        <taxon>Craniata</taxon>
        <taxon>Vertebrata</taxon>
        <taxon>Chondrichthyes</taxon>
        <taxon>Elasmobranchii</taxon>
        <taxon>Batoidea</taxon>
        <taxon>Myliobatiformes</taxon>
        <taxon>Potamotrygonidae</taxon>
        <taxon>Potamotrygon</taxon>
    </lineage>
</organism>
<keyword evidence="5" id="KW-0472">Membrane</keyword>
<dbReference type="PROSITE" id="PS51934">
    <property type="entry name" value="LRAT"/>
    <property type="match status" value="1"/>
</dbReference>